<dbReference type="EMBL" id="CP000556">
    <property type="protein sequence ID" value="ABM97407.1"/>
    <property type="molecule type" value="Genomic_DNA"/>
</dbReference>
<organism evidence="2 3">
    <name type="scientific">Methylibium petroleiphilum (strain ATCC BAA-1232 / LMG 22953 / PM1)</name>
    <dbReference type="NCBI Taxonomy" id="420662"/>
    <lineage>
        <taxon>Bacteria</taxon>
        <taxon>Pseudomonadati</taxon>
        <taxon>Pseudomonadota</taxon>
        <taxon>Betaproteobacteria</taxon>
        <taxon>Burkholderiales</taxon>
        <taxon>Sphaerotilaceae</taxon>
        <taxon>Methylibium</taxon>
    </lineage>
</organism>
<evidence type="ECO:0000313" key="2">
    <source>
        <dbReference type="EMBL" id="ABM97407.1"/>
    </source>
</evidence>
<proteinExistence type="predicted"/>
<keyword evidence="2" id="KW-0614">Plasmid</keyword>
<dbReference type="KEGG" id="mpt:Mpe_B0643"/>
<dbReference type="AlphaFoldDB" id="A2SPB8"/>
<protein>
    <submittedName>
        <fullName evidence="2">Uncharacterized protein</fullName>
    </submittedName>
</protein>
<accession>A2SPB8</accession>
<geneLocation type="plasmid" evidence="2 3">
    <name>RPME01</name>
</geneLocation>
<dbReference type="HOGENOM" id="CLU_2396325_0_0_4"/>
<evidence type="ECO:0000256" key="1">
    <source>
        <dbReference type="SAM" id="MobiDB-lite"/>
    </source>
</evidence>
<name>A2SPB8_METPP</name>
<feature type="region of interest" description="Disordered" evidence="1">
    <location>
        <begin position="74"/>
        <end position="93"/>
    </location>
</feature>
<dbReference type="RefSeq" id="WP_011831952.1">
    <property type="nucleotide sequence ID" value="NC_008826.1"/>
</dbReference>
<keyword evidence="3" id="KW-1185">Reference proteome</keyword>
<evidence type="ECO:0000313" key="3">
    <source>
        <dbReference type="Proteomes" id="UP000000366"/>
    </source>
</evidence>
<sequence length="93" mass="9969">MPVARAILKGNVKMAVAFIELGCSTDIAPAPEHPHRGDLAAFVRTLDLPLDVEAEMVAELTSAQMRRRIQLETSAAVPSALPPSSPARRVRAL</sequence>
<dbReference type="Proteomes" id="UP000000366">
    <property type="component" value="Plasmid RPME01"/>
</dbReference>
<gene>
    <name evidence="2" type="ordered locus">Mpe_B0643</name>
</gene>
<reference evidence="2 3" key="1">
    <citation type="journal article" date="2007" name="J. Bacteriol.">
        <title>Whole-genome analysis of the methyl tert-butyl ether-degrading beta-proteobacterium Methylibium petroleiphilum PM1.</title>
        <authorList>
            <person name="Kane S.R."/>
            <person name="Chakicherla A.Y."/>
            <person name="Chain P.S.G."/>
            <person name="Schmidt R."/>
            <person name="Shin M.W."/>
            <person name="Legler T.C."/>
            <person name="Scow K.M."/>
            <person name="Larimer F.W."/>
            <person name="Lucas S.M."/>
            <person name="Richardson P.M."/>
            <person name="Hristova K.R."/>
        </authorList>
    </citation>
    <scope>NUCLEOTIDE SEQUENCE [LARGE SCALE GENOMIC DNA]</scope>
    <source>
        <strain evidence="3">ATCC BAA-1232 / LMG 22953 / PM1</strain>
        <plasmid evidence="2 3">RPME01</plasmid>
    </source>
</reference>